<sequence>MSTSFDFSFARTFVPLNRARRRAVALHDRDRPVAVDHQRQIDSRIVPVLGKRPQQEPFLLEIEADRGRTAVDVLGILGRVDRSQTLVQLDE</sequence>
<keyword evidence="2" id="KW-1185">Reference proteome</keyword>
<comment type="caution">
    <text evidence="1">The sequence shown here is derived from an EMBL/GenBank/DDBJ whole genome shotgun (WGS) entry which is preliminary data.</text>
</comment>
<evidence type="ECO:0000313" key="1">
    <source>
        <dbReference type="EMBL" id="MBO8199253.1"/>
    </source>
</evidence>
<dbReference type="Proteomes" id="UP000721954">
    <property type="component" value="Unassembled WGS sequence"/>
</dbReference>
<accession>A0ABS3XVB3</accession>
<protein>
    <submittedName>
        <fullName evidence="1">Uncharacterized protein</fullName>
    </submittedName>
</protein>
<name>A0ABS3XVB3_9ACTN</name>
<dbReference type="EMBL" id="JAFFZM010000007">
    <property type="protein sequence ID" value="MBO8199253.1"/>
    <property type="molecule type" value="Genomic_DNA"/>
</dbReference>
<evidence type="ECO:0000313" key="2">
    <source>
        <dbReference type="Proteomes" id="UP000721954"/>
    </source>
</evidence>
<proteinExistence type="predicted"/>
<dbReference type="GeneID" id="96259574"/>
<gene>
    <name evidence="1" type="ORF">JW613_13230</name>
</gene>
<organism evidence="1 2">
    <name type="scientific">Streptomyces smyrnaeus</name>
    <dbReference type="NCBI Taxonomy" id="1387713"/>
    <lineage>
        <taxon>Bacteria</taxon>
        <taxon>Bacillati</taxon>
        <taxon>Actinomycetota</taxon>
        <taxon>Actinomycetes</taxon>
        <taxon>Kitasatosporales</taxon>
        <taxon>Streptomycetaceae</taxon>
        <taxon>Streptomyces</taxon>
    </lineage>
</organism>
<reference evidence="1 2" key="1">
    <citation type="submission" date="2021-02" db="EMBL/GenBank/DDBJ databases">
        <title>Streptomyces spirodelae sp. nov., isolated from duckweed.</title>
        <authorList>
            <person name="Saimee Y."/>
            <person name="Duangmal K."/>
        </authorList>
    </citation>
    <scope>NUCLEOTIDE SEQUENCE [LARGE SCALE GENOMIC DNA]</scope>
    <source>
        <strain evidence="1 2">DSM 42105</strain>
    </source>
</reference>
<dbReference type="RefSeq" id="WP_209210999.1">
    <property type="nucleotide sequence ID" value="NZ_JAFFZM010000007.1"/>
</dbReference>